<evidence type="ECO:0000313" key="2">
    <source>
        <dbReference type="EMBL" id="SVD17297.1"/>
    </source>
</evidence>
<protein>
    <submittedName>
        <fullName evidence="2">Uncharacterized protein</fullName>
    </submittedName>
</protein>
<organism evidence="2">
    <name type="scientific">marine metagenome</name>
    <dbReference type="NCBI Taxonomy" id="408172"/>
    <lineage>
        <taxon>unclassified sequences</taxon>
        <taxon>metagenomes</taxon>
        <taxon>ecological metagenomes</taxon>
    </lineage>
</organism>
<evidence type="ECO:0000256" key="1">
    <source>
        <dbReference type="SAM" id="MobiDB-lite"/>
    </source>
</evidence>
<dbReference type="AlphaFoldDB" id="A0A382T742"/>
<proteinExistence type="predicted"/>
<gene>
    <name evidence="2" type="ORF">METZ01_LOCUS370151</name>
</gene>
<name>A0A382T742_9ZZZZ</name>
<dbReference type="EMBL" id="UINC01134017">
    <property type="protein sequence ID" value="SVD17297.1"/>
    <property type="molecule type" value="Genomic_DNA"/>
</dbReference>
<accession>A0A382T742</accession>
<reference evidence="2" key="1">
    <citation type="submission" date="2018-05" db="EMBL/GenBank/DDBJ databases">
        <authorList>
            <person name="Lanie J.A."/>
            <person name="Ng W.-L."/>
            <person name="Kazmierczak K.M."/>
            <person name="Andrzejewski T.M."/>
            <person name="Davidsen T.M."/>
            <person name="Wayne K.J."/>
            <person name="Tettelin H."/>
            <person name="Glass J.I."/>
            <person name="Rusch D."/>
            <person name="Podicherti R."/>
            <person name="Tsui H.-C.T."/>
            <person name="Winkler M.E."/>
        </authorList>
    </citation>
    <scope>NUCLEOTIDE SEQUENCE</scope>
</reference>
<feature type="region of interest" description="Disordered" evidence="1">
    <location>
        <begin position="26"/>
        <end position="51"/>
    </location>
</feature>
<feature type="compositionally biased region" description="Basic and acidic residues" evidence="1">
    <location>
        <begin position="26"/>
        <end position="44"/>
    </location>
</feature>
<sequence length="109" mass="12658">MDINTLILIVILGVMVYAMLSHGQEKKSVAESEREQNIAEKEEMSQEEVATYGQVQERKNQLFDLIDENLAEHPEQSAQLKEIIEEWGNLKIEAFQNRRSWVRASPEKE</sequence>